<organism evidence="1 2">
    <name type="scientific">Gossypium arboreum</name>
    <name type="common">Tree cotton</name>
    <name type="synonym">Gossypium nanking</name>
    <dbReference type="NCBI Taxonomy" id="29729"/>
    <lineage>
        <taxon>Eukaryota</taxon>
        <taxon>Viridiplantae</taxon>
        <taxon>Streptophyta</taxon>
        <taxon>Embryophyta</taxon>
        <taxon>Tracheophyta</taxon>
        <taxon>Spermatophyta</taxon>
        <taxon>Magnoliopsida</taxon>
        <taxon>eudicotyledons</taxon>
        <taxon>Gunneridae</taxon>
        <taxon>Pentapetalae</taxon>
        <taxon>rosids</taxon>
        <taxon>malvids</taxon>
        <taxon>Malvales</taxon>
        <taxon>Malvaceae</taxon>
        <taxon>Malvoideae</taxon>
        <taxon>Gossypium</taxon>
    </lineage>
</organism>
<dbReference type="EMBL" id="KN407160">
    <property type="protein sequence ID" value="KHG16902.1"/>
    <property type="molecule type" value="Genomic_DNA"/>
</dbReference>
<reference evidence="2" key="1">
    <citation type="submission" date="2014-09" db="EMBL/GenBank/DDBJ databases">
        <authorList>
            <person name="Mudge J."/>
            <person name="Ramaraj T."/>
            <person name="Lindquist I.E."/>
            <person name="Bharti A.K."/>
            <person name="Sundararajan A."/>
            <person name="Cameron C.T."/>
            <person name="Woodward J.E."/>
            <person name="May G.D."/>
            <person name="Brubaker C."/>
            <person name="Broadhvest J."/>
            <person name="Wilkins T.A."/>
        </authorList>
    </citation>
    <scope>NUCLEOTIDE SEQUENCE</scope>
    <source>
        <strain evidence="2">cv. AKA8401</strain>
    </source>
</reference>
<gene>
    <name evidence="1" type="ORF">F383_22773</name>
</gene>
<accession>A0A0B0NW89</accession>
<sequence length="25" mass="3013">MKCYQVSVPTFRGRRKRCVIEENLV</sequence>
<name>A0A0B0NW89_GOSAR</name>
<evidence type="ECO:0000313" key="2">
    <source>
        <dbReference type="Proteomes" id="UP000032142"/>
    </source>
</evidence>
<evidence type="ECO:0000313" key="1">
    <source>
        <dbReference type="EMBL" id="KHG16902.1"/>
    </source>
</evidence>
<dbReference type="Proteomes" id="UP000032142">
    <property type="component" value="Unassembled WGS sequence"/>
</dbReference>
<protein>
    <submittedName>
        <fullName evidence="1">Uncharacterized protein</fullName>
    </submittedName>
</protein>
<dbReference type="AlphaFoldDB" id="A0A0B0NW89"/>
<proteinExistence type="predicted"/>
<keyword evidence="2" id="KW-1185">Reference proteome</keyword>